<keyword evidence="1" id="KW-0812">Transmembrane</keyword>
<keyword evidence="3" id="KW-1185">Reference proteome</keyword>
<feature type="transmembrane region" description="Helical" evidence="1">
    <location>
        <begin position="60"/>
        <end position="80"/>
    </location>
</feature>
<protein>
    <recommendedName>
        <fullName evidence="4">MFS transporter</fullName>
    </recommendedName>
</protein>
<evidence type="ECO:0008006" key="4">
    <source>
        <dbReference type="Google" id="ProtNLM"/>
    </source>
</evidence>
<gene>
    <name evidence="2" type="ORF">GCM10025876_28050</name>
</gene>
<comment type="caution">
    <text evidence="2">The sequence shown here is derived from an EMBL/GenBank/DDBJ whole genome shotgun (WGS) entry which is preliminary data.</text>
</comment>
<accession>A0ABQ6IHE4</accession>
<evidence type="ECO:0000313" key="3">
    <source>
        <dbReference type="Proteomes" id="UP001157125"/>
    </source>
</evidence>
<keyword evidence="1" id="KW-1133">Transmembrane helix</keyword>
<reference evidence="3" key="1">
    <citation type="journal article" date="2019" name="Int. J. Syst. Evol. Microbiol.">
        <title>The Global Catalogue of Microorganisms (GCM) 10K type strain sequencing project: providing services to taxonomists for standard genome sequencing and annotation.</title>
        <authorList>
            <consortium name="The Broad Institute Genomics Platform"/>
            <consortium name="The Broad Institute Genome Sequencing Center for Infectious Disease"/>
            <person name="Wu L."/>
            <person name="Ma J."/>
        </authorList>
    </citation>
    <scope>NUCLEOTIDE SEQUENCE [LARGE SCALE GENOMIC DNA]</scope>
    <source>
        <strain evidence="3">NBRC 112299</strain>
    </source>
</reference>
<organism evidence="2 3">
    <name type="scientific">Demequina litorisediminis</name>
    <dbReference type="NCBI Taxonomy" id="1849022"/>
    <lineage>
        <taxon>Bacteria</taxon>
        <taxon>Bacillati</taxon>
        <taxon>Actinomycetota</taxon>
        <taxon>Actinomycetes</taxon>
        <taxon>Micrococcales</taxon>
        <taxon>Demequinaceae</taxon>
        <taxon>Demequina</taxon>
    </lineage>
</organism>
<sequence>MGIAVLGSLASLAYRLHLDVPAGTSPEASAAVEDSLATASAVLEPGDPLLVQAQQAFTDGMQITTVVAAAVLLVGAAVAWRKIPANRTAVLVEHGG</sequence>
<evidence type="ECO:0000256" key="1">
    <source>
        <dbReference type="SAM" id="Phobius"/>
    </source>
</evidence>
<dbReference type="Proteomes" id="UP001157125">
    <property type="component" value="Unassembled WGS sequence"/>
</dbReference>
<name>A0ABQ6IHE4_9MICO</name>
<proteinExistence type="predicted"/>
<keyword evidence="1" id="KW-0472">Membrane</keyword>
<dbReference type="EMBL" id="BSUN01000001">
    <property type="protein sequence ID" value="GMA36601.1"/>
    <property type="molecule type" value="Genomic_DNA"/>
</dbReference>
<evidence type="ECO:0000313" key="2">
    <source>
        <dbReference type="EMBL" id="GMA36601.1"/>
    </source>
</evidence>